<dbReference type="EMBL" id="CAXKWB010048022">
    <property type="protein sequence ID" value="CAL4166351.1"/>
    <property type="molecule type" value="Genomic_DNA"/>
</dbReference>
<comment type="caution">
    <text evidence="2">The sequence shown here is derived from an EMBL/GenBank/DDBJ whole genome shotgun (WGS) entry which is preliminary data.</text>
</comment>
<dbReference type="PANTHER" id="PTHR11216">
    <property type="entry name" value="EH DOMAIN"/>
    <property type="match status" value="1"/>
</dbReference>
<dbReference type="InterPro" id="IPR040990">
    <property type="entry name" value="DUF5600"/>
</dbReference>
<name>A0AAV2S5H2_MEGNR</name>
<gene>
    <name evidence="2" type="ORF">MNOR_LOCUS33396</name>
</gene>
<evidence type="ECO:0000313" key="2">
    <source>
        <dbReference type="EMBL" id="CAL4166351.1"/>
    </source>
</evidence>
<dbReference type="Gene3D" id="1.10.268.20">
    <property type="match status" value="1"/>
</dbReference>
<dbReference type="GO" id="GO:0060271">
    <property type="term" value="P:cilium assembly"/>
    <property type="evidence" value="ECO:0007669"/>
    <property type="project" value="TreeGrafter"/>
</dbReference>
<dbReference type="GO" id="GO:0032456">
    <property type="term" value="P:endocytic recycling"/>
    <property type="evidence" value="ECO:0007669"/>
    <property type="project" value="TreeGrafter"/>
</dbReference>
<keyword evidence="3" id="KW-1185">Reference proteome</keyword>
<dbReference type="AlphaFoldDB" id="A0AAV2S5H2"/>
<reference evidence="2 3" key="1">
    <citation type="submission" date="2024-05" db="EMBL/GenBank/DDBJ databases">
        <authorList>
            <person name="Wallberg A."/>
        </authorList>
    </citation>
    <scope>NUCLEOTIDE SEQUENCE [LARGE SCALE GENOMIC DNA]</scope>
</reference>
<dbReference type="GO" id="GO:0072659">
    <property type="term" value="P:protein localization to plasma membrane"/>
    <property type="evidence" value="ECO:0007669"/>
    <property type="project" value="TreeGrafter"/>
</dbReference>
<dbReference type="GO" id="GO:0030139">
    <property type="term" value="C:endocytic vesicle"/>
    <property type="evidence" value="ECO:0007669"/>
    <property type="project" value="TreeGrafter"/>
</dbReference>
<protein>
    <recommendedName>
        <fullName evidence="1">DUF5600 domain-containing protein</fullName>
    </recommendedName>
</protein>
<dbReference type="GO" id="GO:0055038">
    <property type="term" value="C:recycling endosome membrane"/>
    <property type="evidence" value="ECO:0007669"/>
    <property type="project" value="TreeGrafter"/>
</dbReference>
<accession>A0AAV2S5H2</accession>
<dbReference type="GO" id="GO:0045296">
    <property type="term" value="F:cadherin binding"/>
    <property type="evidence" value="ECO:0007669"/>
    <property type="project" value="TreeGrafter"/>
</dbReference>
<dbReference type="Proteomes" id="UP001497623">
    <property type="component" value="Unassembled WGS sequence"/>
</dbReference>
<proteinExistence type="predicted"/>
<dbReference type="GO" id="GO:0006897">
    <property type="term" value="P:endocytosis"/>
    <property type="evidence" value="ECO:0007669"/>
    <property type="project" value="TreeGrafter"/>
</dbReference>
<dbReference type="PANTHER" id="PTHR11216:SF31">
    <property type="entry name" value="AT21416P"/>
    <property type="match status" value="1"/>
</dbReference>
<evidence type="ECO:0000259" key="1">
    <source>
        <dbReference type="Pfam" id="PF18150"/>
    </source>
</evidence>
<organism evidence="2 3">
    <name type="scientific">Meganyctiphanes norvegica</name>
    <name type="common">Northern krill</name>
    <name type="synonym">Thysanopoda norvegica</name>
    <dbReference type="NCBI Taxonomy" id="48144"/>
    <lineage>
        <taxon>Eukaryota</taxon>
        <taxon>Metazoa</taxon>
        <taxon>Ecdysozoa</taxon>
        <taxon>Arthropoda</taxon>
        <taxon>Crustacea</taxon>
        <taxon>Multicrustacea</taxon>
        <taxon>Malacostraca</taxon>
        <taxon>Eumalacostraca</taxon>
        <taxon>Eucarida</taxon>
        <taxon>Euphausiacea</taxon>
        <taxon>Euphausiidae</taxon>
        <taxon>Meganyctiphanes</taxon>
    </lineage>
</organism>
<feature type="non-terminal residue" evidence="2">
    <location>
        <position position="266"/>
    </location>
</feature>
<dbReference type="GO" id="GO:0048471">
    <property type="term" value="C:perinuclear region of cytoplasm"/>
    <property type="evidence" value="ECO:0007669"/>
    <property type="project" value="TreeGrafter"/>
</dbReference>
<feature type="domain" description="DUF5600" evidence="1">
    <location>
        <begin position="134"/>
        <end position="249"/>
    </location>
</feature>
<dbReference type="Pfam" id="PF18150">
    <property type="entry name" value="DUF5600"/>
    <property type="match status" value="1"/>
</dbReference>
<dbReference type="GO" id="GO:0005769">
    <property type="term" value="C:early endosome"/>
    <property type="evidence" value="ECO:0007669"/>
    <property type="project" value="TreeGrafter"/>
</dbReference>
<dbReference type="GO" id="GO:0005886">
    <property type="term" value="C:plasma membrane"/>
    <property type="evidence" value="ECO:0007669"/>
    <property type="project" value="TreeGrafter"/>
</dbReference>
<sequence length="266" mass="30575">MPSNKGLIFKGLLFVLIDSAIWLALRASNSILAGPLGQLKIIGILKKKINFLKSIDNYVSIINLSGVTSKDLYSGKITGDIFYELKEMVTEKTPGQIYKRSLQTKIRTKPPAFKRFFKEEKQDLFNKLHSIPRNVACRKLDDLIIRARLAKTHAYIITELEKEALNIHVASTWIPSVFKSNKQTDVIDKLEEIYKKLKRDHNMSPGDFPRIKRMQEQLQGKDFWKFKKIELNLLNDVDKMLDEDIPKLLASLENSESYTESDSATE</sequence>
<evidence type="ECO:0000313" key="3">
    <source>
        <dbReference type="Proteomes" id="UP001497623"/>
    </source>
</evidence>